<feature type="transmembrane region" description="Helical" evidence="5">
    <location>
        <begin position="12"/>
        <end position="31"/>
    </location>
</feature>
<dbReference type="PANTHER" id="PTHR37422">
    <property type="entry name" value="TEICHURONIC ACID BIOSYNTHESIS PROTEIN TUAE"/>
    <property type="match status" value="1"/>
</dbReference>
<dbReference type="KEGG" id="pbs:Plabr_4201"/>
<evidence type="ECO:0000313" key="8">
    <source>
        <dbReference type="Proteomes" id="UP000006860"/>
    </source>
</evidence>
<feature type="transmembrane region" description="Helical" evidence="5">
    <location>
        <begin position="377"/>
        <end position="396"/>
    </location>
</feature>
<dbReference type="SUPFAM" id="SSF48452">
    <property type="entry name" value="TPR-like"/>
    <property type="match status" value="1"/>
</dbReference>
<feature type="transmembrane region" description="Helical" evidence="5">
    <location>
        <begin position="158"/>
        <end position="176"/>
    </location>
</feature>
<dbReference type="STRING" id="756272.Plabr_4201"/>
<sequence>MSPRSRAKTPVFQWLAILFLISSLVVAPWLLGGRPAWAQFALAIPLTLSAICTVLAAANGLRLGRISRLAWCGGAVVALGILQLAVPASSSFARLNHVILRDYIPDAASAASEMIPQVHDVWSCDPAGTWAALPLYCMAMAVFILASLLSIRTGFVRLFLYAITVNGCVLAVFGMYQKMRWDNVPFGFMVPEYGGHPYASFINRNNAAAYLLLCFAAGLSLYLRLREANERRRGNSWKKDRDEETSWIAIGCLGAISAGIVATLSRSGVISLVSGVLIVAPLILRSRNSVVTAATGLAIWFVAVSMAGWYSDSMERFLEIGEITLQTGRIDHWQHTAPAIYDFLWFGSGLGTYSAVNRPYQTTTLWFVHADNQYVELALELGLIGIGLLIVLLLGLSDHVRNLFRTSRQQEIGESIAVLLLFALVSQMVHAFFDFGIIASASTLTAAALLGIATSRSLYYPSLNHAHERSRKRTRRTRGHSPQRAALGYGVLATGLLIAAIGVLRTTMPVELIAAGTRKLERQRPNDEELASKGILFGEIASHQNSHPPRPEDVHSAASLIEREFRTRLAESLSPDSGRISQRSWELSNPVQLLLSTIGNSELETQLQEAINREGLRTLLIEEEQLTLKAIELAPLSGADWKRLATTRWLLSDSSSTTLGAAELAAMLRPFDEDTVLIYAMLLADSGDHARAISFYRFLGTLPETDWEMIWASARRFYTPRLIANEIISTNVSVQIALFEQLNDADELRELSSHVLDHYTNTNIPSAPQHRSPEDNYLYGIAAAHLGHTDLAVQQLKAAVNDRPLQVTWRIKLSELLLDQGNTAFAREQLEQASRLAPSDHTIEELYRRSLASPTYDTTGNY</sequence>
<dbReference type="Proteomes" id="UP000006860">
    <property type="component" value="Chromosome"/>
</dbReference>
<organism evidence="7 8">
    <name type="scientific">Rubinisphaera brasiliensis (strain ATCC 49424 / DSM 5305 / JCM 21570 / IAM 15109 / NBRC 103401 / IFAM 1448)</name>
    <name type="common">Planctomyces brasiliensis</name>
    <dbReference type="NCBI Taxonomy" id="756272"/>
    <lineage>
        <taxon>Bacteria</taxon>
        <taxon>Pseudomonadati</taxon>
        <taxon>Planctomycetota</taxon>
        <taxon>Planctomycetia</taxon>
        <taxon>Planctomycetales</taxon>
        <taxon>Planctomycetaceae</taxon>
        <taxon>Rubinisphaera</taxon>
    </lineage>
</organism>
<feature type="transmembrane region" description="Helical" evidence="5">
    <location>
        <begin position="444"/>
        <end position="463"/>
    </location>
</feature>
<dbReference type="GO" id="GO:0016020">
    <property type="term" value="C:membrane"/>
    <property type="evidence" value="ECO:0007669"/>
    <property type="project" value="UniProtKB-SubCell"/>
</dbReference>
<gene>
    <name evidence="7" type="ordered locus">Plabr_4201</name>
</gene>
<keyword evidence="2 5" id="KW-0812">Transmembrane</keyword>
<dbReference type="Pfam" id="PF04932">
    <property type="entry name" value="Wzy_C"/>
    <property type="match status" value="1"/>
</dbReference>
<evidence type="ECO:0000256" key="5">
    <source>
        <dbReference type="SAM" id="Phobius"/>
    </source>
</evidence>
<dbReference type="HOGENOM" id="CLU_332004_0_0_0"/>
<comment type="subcellular location">
    <subcellularLocation>
        <location evidence="1">Membrane</location>
        <topology evidence="1">Multi-pass membrane protein</topology>
    </subcellularLocation>
</comment>
<dbReference type="EMBL" id="CP002546">
    <property type="protein sequence ID" value="ADY61775.1"/>
    <property type="molecule type" value="Genomic_DNA"/>
</dbReference>
<feature type="transmembrane region" description="Helical" evidence="5">
    <location>
        <begin position="245"/>
        <end position="262"/>
    </location>
</feature>
<feature type="domain" description="O-antigen ligase-related" evidence="6">
    <location>
        <begin position="255"/>
        <end position="389"/>
    </location>
</feature>
<evidence type="ECO:0000259" key="6">
    <source>
        <dbReference type="Pfam" id="PF04932"/>
    </source>
</evidence>
<keyword evidence="8" id="KW-1185">Reference proteome</keyword>
<dbReference type="Gene3D" id="1.25.40.10">
    <property type="entry name" value="Tetratricopeptide repeat domain"/>
    <property type="match status" value="1"/>
</dbReference>
<feature type="transmembrane region" description="Helical" evidence="5">
    <location>
        <begin position="207"/>
        <end position="225"/>
    </location>
</feature>
<evidence type="ECO:0000256" key="2">
    <source>
        <dbReference type="ARBA" id="ARBA00022692"/>
    </source>
</evidence>
<feature type="transmembrane region" description="Helical" evidence="5">
    <location>
        <begin position="268"/>
        <end position="284"/>
    </location>
</feature>
<feature type="transmembrane region" description="Helical" evidence="5">
    <location>
        <begin position="416"/>
        <end position="438"/>
    </location>
</feature>
<dbReference type="eggNOG" id="COG0457">
    <property type="taxonomic scope" value="Bacteria"/>
</dbReference>
<keyword evidence="3 5" id="KW-1133">Transmembrane helix</keyword>
<feature type="transmembrane region" description="Helical" evidence="5">
    <location>
        <begin position="130"/>
        <end position="151"/>
    </location>
</feature>
<feature type="transmembrane region" description="Helical" evidence="5">
    <location>
        <begin position="69"/>
        <end position="86"/>
    </location>
</feature>
<dbReference type="InterPro" id="IPR007016">
    <property type="entry name" value="O-antigen_ligase-rel_domated"/>
</dbReference>
<evidence type="ECO:0000313" key="7">
    <source>
        <dbReference type="EMBL" id="ADY61775.1"/>
    </source>
</evidence>
<feature type="transmembrane region" description="Helical" evidence="5">
    <location>
        <begin position="37"/>
        <end position="57"/>
    </location>
</feature>
<dbReference type="eggNOG" id="COG3307">
    <property type="taxonomic scope" value="Bacteria"/>
</dbReference>
<keyword evidence="4 5" id="KW-0472">Membrane</keyword>
<reference evidence="8" key="1">
    <citation type="submission" date="2011-02" db="EMBL/GenBank/DDBJ databases">
        <title>The complete genome of Planctomyces brasiliensis DSM 5305.</title>
        <authorList>
            <person name="Lucas S."/>
            <person name="Copeland A."/>
            <person name="Lapidus A."/>
            <person name="Bruce D."/>
            <person name="Goodwin L."/>
            <person name="Pitluck S."/>
            <person name="Kyrpides N."/>
            <person name="Mavromatis K."/>
            <person name="Pagani I."/>
            <person name="Ivanova N."/>
            <person name="Ovchinnikova G."/>
            <person name="Lu M."/>
            <person name="Detter J.C."/>
            <person name="Han C."/>
            <person name="Land M."/>
            <person name="Hauser L."/>
            <person name="Markowitz V."/>
            <person name="Cheng J.-F."/>
            <person name="Hugenholtz P."/>
            <person name="Woyke T."/>
            <person name="Wu D."/>
            <person name="Tindall B."/>
            <person name="Pomrenke H.G."/>
            <person name="Brambilla E."/>
            <person name="Klenk H.-P."/>
            <person name="Eisen J.A."/>
        </authorList>
    </citation>
    <scope>NUCLEOTIDE SEQUENCE [LARGE SCALE GENOMIC DNA]</scope>
    <source>
        <strain evidence="8">ATCC 49424 / DSM 5305 / JCM 21570 / NBRC 103401 / IFAM 1448</strain>
    </source>
</reference>
<name>F0SI73_RUBBR</name>
<dbReference type="InterPro" id="IPR051533">
    <property type="entry name" value="WaaL-like"/>
</dbReference>
<dbReference type="PANTHER" id="PTHR37422:SF23">
    <property type="entry name" value="TEICHURONIC ACID BIOSYNTHESIS PROTEIN TUAE"/>
    <property type="match status" value="1"/>
</dbReference>
<evidence type="ECO:0000256" key="3">
    <source>
        <dbReference type="ARBA" id="ARBA00022989"/>
    </source>
</evidence>
<dbReference type="AlphaFoldDB" id="F0SI73"/>
<dbReference type="InterPro" id="IPR011990">
    <property type="entry name" value="TPR-like_helical_dom_sf"/>
</dbReference>
<protein>
    <submittedName>
        <fullName evidence="7">O-antigen polymerase</fullName>
    </submittedName>
</protein>
<feature type="transmembrane region" description="Helical" evidence="5">
    <location>
        <begin position="291"/>
        <end position="310"/>
    </location>
</feature>
<accession>F0SI73</accession>
<evidence type="ECO:0000256" key="1">
    <source>
        <dbReference type="ARBA" id="ARBA00004141"/>
    </source>
</evidence>
<feature type="transmembrane region" description="Helical" evidence="5">
    <location>
        <begin position="484"/>
        <end position="504"/>
    </location>
</feature>
<proteinExistence type="predicted"/>
<evidence type="ECO:0000256" key="4">
    <source>
        <dbReference type="ARBA" id="ARBA00023136"/>
    </source>
</evidence>